<sequence>MTPDPGHEDVVDVLADDHRTLLALLDHAAAADPGPQRSDLALRAVNAVRRHCATEERLLHPVLRRHLDDGERCAEHDTEEHEQLEELATALLDAGPGSPAAGDLLHRLTTSTRHHVEGVEGRRLPVLRERLTVTELQELAREARADLHSDDRPGPATMLG</sequence>
<keyword evidence="3" id="KW-1185">Reference proteome</keyword>
<dbReference type="Proteomes" id="UP000199614">
    <property type="component" value="Unassembled WGS sequence"/>
</dbReference>
<dbReference type="STRING" id="260086.SAMN05216207_101667"/>
<dbReference type="Gene3D" id="1.20.120.520">
    <property type="entry name" value="nmb1532 protein domain like"/>
    <property type="match status" value="1"/>
</dbReference>
<accession>A0A1I4ZX34</accession>
<organism evidence="2 3">
    <name type="scientific">Pseudonocardia ammonioxydans</name>
    <dbReference type="NCBI Taxonomy" id="260086"/>
    <lineage>
        <taxon>Bacteria</taxon>
        <taxon>Bacillati</taxon>
        <taxon>Actinomycetota</taxon>
        <taxon>Actinomycetes</taxon>
        <taxon>Pseudonocardiales</taxon>
        <taxon>Pseudonocardiaceae</taxon>
        <taxon>Pseudonocardia</taxon>
    </lineage>
</organism>
<name>A0A1I4ZX34_PSUAM</name>
<dbReference type="RefSeq" id="WP_177238523.1">
    <property type="nucleotide sequence ID" value="NZ_FOUY01000016.1"/>
</dbReference>
<dbReference type="InterPro" id="IPR012312">
    <property type="entry name" value="Hemerythrin-like"/>
</dbReference>
<gene>
    <name evidence="2" type="ORF">SAMN05216207_101667</name>
</gene>
<dbReference type="PANTHER" id="PTHR35585">
    <property type="entry name" value="HHE DOMAIN PROTEIN (AFU_ORTHOLOGUE AFUA_4G00730)"/>
    <property type="match status" value="1"/>
</dbReference>
<evidence type="ECO:0000313" key="3">
    <source>
        <dbReference type="Proteomes" id="UP000199614"/>
    </source>
</evidence>
<reference evidence="2 3" key="1">
    <citation type="submission" date="2016-10" db="EMBL/GenBank/DDBJ databases">
        <authorList>
            <person name="de Groot N.N."/>
        </authorList>
    </citation>
    <scope>NUCLEOTIDE SEQUENCE [LARGE SCALE GENOMIC DNA]</scope>
    <source>
        <strain evidence="2 3">CGMCC 4.1877</strain>
    </source>
</reference>
<evidence type="ECO:0000313" key="2">
    <source>
        <dbReference type="EMBL" id="SFN54814.1"/>
    </source>
</evidence>
<dbReference type="Pfam" id="PF01814">
    <property type="entry name" value="Hemerythrin"/>
    <property type="match status" value="1"/>
</dbReference>
<feature type="domain" description="Hemerythrin-like" evidence="1">
    <location>
        <begin position="10"/>
        <end position="125"/>
    </location>
</feature>
<dbReference type="AlphaFoldDB" id="A0A1I4ZX34"/>
<protein>
    <submittedName>
        <fullName evidence="2">Hemerythrin HHE cation binding domain-containing protein</fullName>
    </submittedName>
</protein>
<evidence type="ECO:0000259" key="1">
    <source>
        <dbReference type="Pfam" id="PF01814"/>
    </source>
</evidence>
<proteinExistence type="predicted"/>
<dbReference type="EMBL" id="FOUY01000016">
    <property type="protein sequence ID" value="SFN54814.1"/>
    <property type="molecule type" value="Genomic_DNA"/>
</dbReference>
<dbReference type="PANTHER" id="PTHR35585:SF1">
    <property type="entry name" value="HHE DOMAIN PROTEIN (AFU_ORTHOLOGUE AFUA_4G00730)"/>
    <property type="match status" value="1"/>
</dbReference>